<dbReference type="InterPro" id="IPR020594">
    <property type="entry name" value="Ribosomal_bL9_bac/chp"/>
</dbReference>
<protein>
    <recommendedName>
        <fullName evidence="6 7">Large ribosomal subunit protein bL9</fullName>
    </recommendedName>
</protein>
<keyword evidence="5 7" id="KW-0687">Ribonucleoprotein</keyword>
<dbReference type="EMBL" id="WUUL01000002">
    <property type="protein sequence ID" value="MXQ53059.1"/>
    <property type="molecule type" value="Genomic_DNA"/>
</dbReference>
<dbReference type="Gene3D" id="3.40.5.10">
    <property type="entry name" value="Ribosomal protein L9, N-terminal domain"/>
    <property type="match status" value="1"/>
</dbReference>
<evidence type="ECO:0000256" key="4">
    <source>
        <dbReference type="ARBA" id="ARBA00022980"/>
    </source>
</evidence>
<dbReference type="InterPro" id="IPR036791">
    <property type="entry name" value="Ribosomal_bL9_C_sf"/>
</dbReference>
<dbReference type="SUPFAM" id="SSF55653">
    <property type="entry name" value="Ribosomal protein L9 C-domain"/>
    <property type="match status" value="1"/>
</dbReference>
<dbReference type="GO" id="GO:0003735">
    <property type="term" value="F:structural constituent of ribosome"/>
    <property type="evidence" value="ECO:0007669"/>
    <property type="project" value="InterPro"/>
</dbReference>
<accession>A0A6I4VN60</accession>
<evidence type="ECO:0000256" key="8">
    <source>
        <dbReference type="SAM" id="Coils"/>
    </source>
</evidence>
<comment type="caution">
    <text evidence="10">The sequence shown here is derived from an EMBL/GenBank/DDBJ whole genome shotgun (WGS) entry which is preliminary data.</text>
</comment>
<feature type="coiled-coil region" evidence="8">
    <location>
        <begin position="45"/>
        <end position="75"/>
    </location>
</feature>
<gene>
    <name evidence="7" type="primary">rplI</name>
    <name evidence="10" type="ORF">GSM42_04790</name>
</gene>
<dbReference type="Pfam" id="PF01281">
    <property type="entry name" value="Ribosomal_L9_N"/>
    <property type="match status" value="1"/>
</dbReference>
<dbReference type="InterPro" id="IPR009027">
    <property type="entry name" value="Ribosomal_bL9/RNase_H1_N"/>
</dbReference>
<dbReference type="InterPro" id="IPR020070">
    <property type="entry name" value="Ribosomal_bL9_N"/>
</dbReference>
<keyword evidence="4 7" id="KW-0689">Ribosomal protein</keyword>
<dbReference type="GO" id="GO:0019843">
    <property type="term" value="F:rRNA binding"/>
    <property type="evidence" value="ECO:0007669"/>
    <property type="project" value="UniProtKB-UniRule"/>
</dbReference>
<evidence type="ECO:0000256" key="3">
    <source>
        <dbReference type="ARBA" id="ARBA00022884"/>
    </source>
</evidence>
<keyword evidence="3 7" id="KW-0694">RNA-binding</keyword>
<evidence type="ECO:0000256" key="7">
    <source>
        <dbReference type="HAMAP-Rule" id="MF_00503"/>
    </source>
</evidence>
<evidence type="ECO:0000256" key="2">
    <source>
        <dbReference type="ARBA" id="ARBA00022730"/>
    </source>
</evidence>
<evidence type="ECO:0000256" key="5">
    <source>
        <dbReference type="ARBA" id="ARBA00023274"/>
    </source>
</evidence>
<comment type="similarity">
    <text evidence="1 7">Belongs to the bacterial ribosomal protein bL9 family.</text>
</comment>
<dbReference type="HAMAP" id="MF_00503">
    <property type="entry name" value="Ribosomal_bL9"/>
    <property type="match status" value="1"/>
</dbReference>
<dbReference type="Proteomes" id="UP000430692">
    <property type="component" value="Unassembled WGS sequence"/>
</dbReference>
<sequence>MKVILLQDVKGTGKKGDIKEVAEGYGRNYLLPRKMAVEASGGNMNSLKEQQRLDAERKKQELAEATALGEKIEAKVLQIEAKAGKDGRLFGAITSKQISQAFRNTFQIEIDKKKITLKEPIKQAGFVKIPVKLHPKVTTTLTVQVIVVEGK</sequence>
<name>A0A6I4VN60_9BACL</name>
<dbReference type="PROSITE" id="PS00651">
    <property type="entry name" value="RIBOSOMAL_L9"/>
    <property type="match status" value="1"/>
</dbReference>
<evidence type="ECO:0000313" key="11">
    <source>
        <dbReference type="Proteomes" id="UP000430692"/>
    </source>
</evidence>
<dbReference type="AlphaFoldDB" id="A0A6I4VN60"/>
<keyword evidence="8" id="KW-0175">Coiled coil</keyword>
<dbReference type="PANTHER" id="PTHR21368">
    <property type="entry name" value="50S RIBOSOMAL PROTEIN L9"/>
    <property type="match status" value="1"/>
</dbReference>
<evidence type="ECO:0000313" key="10">
    <source>
        <dbReference type="EMBL" id="MXQ53059.1"/>
    </source>
</evidence>
<dbReference type="Gene3D" id="3.10.430.100">
    <property type="entry name" value="Ribosomal protein L9, C-terminal domain"/>
    <property type="match status" value="1"/>
</dbReference>
<dbReference type="Pfam" id="PF03948">
    <property type="entry name" value="Ribosomal_L9_C"/>
    <property type="match status" value="1"/>
</dbReference>
<keyword evidence="2 7" id="KW-0699">rRNA-binding</keyword>
<dbReference type="InterPro" id="IPR000244">
    <property type="entry name" value="Ribosomal_bL9"/>
</dbReference>
<evidence type="ECO:0000259" key="9">
    <source>
        <dbReference type="PROSITE" id="PS00651"/>
    </source>
</evidence>
<dbReference type="SUPFAM" id="SSF55658">
    <property type="entry name" value="L9 N-domain-like"/>
    <property type="match status" value="1"/>
</dbReference>
<dbReference type="InterPro" id="IPR020069">
    <property type="entry name" value="Ribosomal_bL9_C"/>
</dbReference>
<evidence type="ECO:0000256" key="6">
    <source>
        <dbReference type="ARBA" id="ARBA00035292"/>
    </source>
</evidence>
<organism evidence="10 11">
    <name type="scientific">Shimazuella alba</name>
    <dbReference type="NCBI Taxonomy" id="2690964"/>
    <lineage>
        <taxon>Bacteria</taxon>
        <taxon>Bacillati</taxon>
        <taxon>Bacillota</taxon>
        <taxon>Bacilli</taxon>
        <taxon>Bacillales</taxon>
        <taxon>Thermoactinomycetaceae</taxon>
        <taxon>Shimazuella</taxon>
    </lineage>
</organism>
<proteinExistence type="inferred from homology"/>
<dbReference type="GO" id="GO:0006412">
    <property type="term" value="P:translation"/>
    <property type="evidence" value="ECO:0007669"/>
    <property type="project" value="UniProtKB-UniRule"/>
</dbReference>
<dbReference type="GO" id="GO:0005840">
    <property type="term" value="C:ribosome"/>
    <property type="evidence" value="ECO:0007669"/>
    <property type="project" value="UniProtKB-KW"/>
</dbReference>
<keyword evidence="11" id="KW-1185">Reference proteome</keyword>
<evidence type="ECO:0000256" key="1">
    <source>
        <dbReference type="ARBA" id="ARBA00010605"/>
    </source>
</evidence>
<feature type="domain" description="Ribosomal protein L9" evidence="9">
    <location>
        <begin position="13"/>
        <end position="40"/>
    </location>
</feature>
<dbReference type="GO" id="GO:1990904">
    <property type="term" value="C:ribonucleoprotein complex"/>
    <property type="evidence" value="ECO:0007669"/>
    <property type="project" value="UniProtKB-KW"/>
</dbReference>
<dbReference type="RefSeq" id="WP_160800392.1">
    <property type="nucleotide sequence ID" value="NZ_WUUL01000002.1"/>
</dbReference>
<comment type="function">
    <text evidence="7">Binds to the 23S rRNA.</text>
</comment>
<dbReference type="InterPro" id="IPR036935">
    <property type="entry name" value="Ribosomal_bL9_N_sf"/>
</dbReference>
<dbReference type="NCBIfam" id="TIGR00158">
    <property type="entry name" value="L9"/>
    <property type="match status" value="1"/>
</dbReference>
<reference evidence="10 11" key="1">
    <citation type="submission" date="2019-12" db="EMBL/GenBank/DDBJ databases">
        <title>Whole-genome analyses of novel actinobacteria.</title>
        <authorList>
            <person name="Sahin N."/>
            <person name="Saygin H."/>
        </authorList>
    </citation>
    <scope>NUCLEOTIDE SEQUENCE [LARGE SCALE GENOMIC DNA]</scope>
    <source>
        <strain evidence="10 11">KC615</strain>
    </source>
</reference>